<evidence type="ECO:0000256" key="1">
    <source>
        <dbReference type="SAM" id="SignalP"/>
    </source>
</evidence>
<reference evidence="5" key="3">
    <citation type="submission" date="2014-09" db="EMBL/GenBank/DDBJ databases">
        <authorList>
            <person name="Magalhaes I.L.F."/>
            <person name="Oliveira U."/>
            <person name="Santos F.R."/>
            <person name="Vidigal T.H.D.A."/>
            <person name="Brescovit A.D."/>
            <person name="Santos A.J."/>
        </authorList>
    </citation>
    <scope>NUCLEOTIDE SEQUENCE</scope>
</reference>
<reference evidence="3" key="1">
    <citation type="journal article" date="2014" name="PLoS ONE">
        <title>Transcriptome-Based Identification of ABC Transporters in the Western Tarnished Plant Bug Lygus hesperus.</title>
        <authorList>
            <person name="Hull J.J."/>
            <person name="Chaney K."/>
            <person name="Geib S.M."/>
            <person name="Fabrick J.A."/>
            <person name="Brent C.S."/>
            <person name="Walsh D."/>
            <person name="Lavine L.C."/>
        </authorList>
    </citation>
    <scope>NUCLEOTIDE SEQUENCE</scope>
</reference>
<dbReference type="EMBL" id="GDHC01004511">
    <property type="protein sequence ID" value="JAQ14118.1"/>
    <property type="molecule type" value="Transcribed_RNA"/>
</dbReference>
<evidence type="ECO:0000313" key="3">
    <source>
        <dbReference type="EMBL" id="JAG14081.1"/>
    </source>
</evidence>
<dbReference type="EMBL" id="GDHC01012826">
    <property type="protein sequence ID" value="JAQ05803.1"/>
    <property type="molecule type" value="Transcribed_RNA"/>
</dbReference>
<evidence type="ECO:0000313" key="2">
    <source>
        <dbReference type="EMBL" id="JAG02730.1"/>
    </source>
</evidence>
<dbReference type="EMBL" id="GBHO01040874">
    <property type="protein sequence ID" value="JAG02730.1"/>
    <property type="molecule type" value="Transcribed_RNA"/>
</dbReference>
<accession>A0A0A9X350</accession>
<keyword evidence="1" id="KW-0732">Signal</keyword>
<evidence type="ECO:0000313" key="5">
    <source>
        <dbReference type="EMBL" id="JAG62600.1"/>
    </source>
</evidence>
<protein>
    <submittedName>
        <fullName evidence="3">Succinylglutamate desuccinylase</fullName>
    </submittedName>
</protein>
<dbReference type="EMBL" id="GBHO01029520">
    <property type="protein sequence ID" value="JAG14084.1"/>
    <property type="molecule type" value="Transcribed_RNA"/>
</dbReference>
<proteinExistence type="predicted"/>
<feature type="chain" id="PRO_5015033775" evidence="1">
    <location>
        <begin position="20"/>
        <end position="163"/>
    </location>
</feature>
<dbReference type="InterPro" id="IPR044929">
    <property type="entry name" value="DNA/RNA_non-sp_Endonuclease_sf"/>
</dbReference>
<evidence type="ECO:0000313" key="7">
    <source>
        <dbReference type="EMBL" id="JAQ14118.1"/>
    </source>
</evidence>
<reference evidence="6" key="4">
    <citation type="journal article" date="2016" name="Gigascience">
        <title>De novo construction of an expanded transcriptome assembly for the western tarnished plant bug, Lygus hesperus.</title>
        <authorList>
            <person name="Tassone E.E."/>
            <person name="Geib S.M."/>
            <person name="Hall B."/>
            <person name="Fabrick J.A."/>
            <person name="Brent C.S."/>
            <person name="Hull J.J."/>
        </authorList>
    </citation>
    <scope>NUCLEOTIDE SEQUENCE</scope>
</reference>
<dbReference type="Gene3D" id="3.40.570.10">
    <property type="entry name" value="Extracellular Endonuclease, subunit A"/>
    <property type="match status" value="1"/>
</dbReference>
<evidence type="ECO:0000313" key="4">
    <source>
        <dbReference type="EMBL" id="JAG14084.1"/>
    </source>
</evidence>
<dbReference type="EMBL" id="GBHO01029523">
    <property type="protein sequence ID" value="JAG14081.1"/>
    <property type="molecule type" value="Transcribed_RNA"/>
</dbReference>
<gene>
    <name evidence="3" type="primary">astE_3</name>
    <name evidence="2" type="synonym">astE_4</name>
    <name evidence="4" type="synonym">astE_5</name>
    <name evidence="4" type="ORF">CM83_35607</name>
    <name evidence="3" type="ORF">CM83_35608</name>
    <name evidence="2" type="ORF">CM83_35609</name>
    <name evidence="7" type="ORF">g.66221</name>
    <name evidence="6" type="ORF">g.66222</name>
</gene>
<feature type="signal peptide" evidence="1">
    <location>
        <begin position="1"/>
        <end position="19"/>
    </location>
</feature>
<organism evidence="3">
    <name type="scientific">Lygus hesperus</name>
    <name type="common">Western plant bug</name>
    <dbReference type="NCBI Taxonomy" id="30085"/>
    <lineage>
        <taxon>Eukaryota</taxon>
        <taxon>Metazoa</taxon>
        <taxon>Ecdysozoa</taxon>
        <taxon>Arthropoda</taxon>
        <taxon>Hexapoda</taxon>
        <taxon>Insecta</taxon>
        <taxon>Pterygota</taxon>
        <taxon>Neoptera</taxon>
        <taxon>Paraneoptera</taxon>
        <taxon>Hemiptera</taxon>
        <taxon>Heteroptera</taxon>
        <taxon>Panheteroptera</taxon>
        <taxon>Cimicomorpha</taxon>
        <taxon>Miridae</taxon>
        <taxon>Mirini</taxon>
        <taxon>Lygus</taxon>
    </lineage>
</organism>
<name>A0A0A9X350_LYGHE</name>
<reference evidence="3" key="2">
    <citation type="submission" date="2014-07" db="EMBL/GenBank/DDBJ databases">
        <authorList>
            <person name="Hull J."/>
        </authorList>
    </citation>
    <scope>NUCLEOTIDE SEQUENCE</scope>
</reference>
<sequence>MGYFAAIIISTCSLWLAVGQTPPITEYQLGTWGRVNYVKAVISKQDLDTGSQPGEVALIFFRKLVANGKKDIPAQLIPRRLGGTGTETYNIAPMNERSSTFFKRKVEDPIYDAVSGGATVTLEVWPRYEGTEATRPVRFEASATRGDGTTVVDNVIIQNPPTA</sequence>
<dbReference type="EMBL" id="GBRD01003221">
    <property type="protein sequence ID" value="JAG62600.1"/>
    <property type="molecule type" value="Transcribed_RNA"/>
</dbReference>
<evidence type="ECO:0000313" key="6">
    <source>
        <dbReference type="EMBL" id="JAQ05803.1"/>
    </source>
</evidence>
<dbReference type="AlphaFoldDB" id="A0A0A9X350"/>